<dbReference type="Proteomes" id="UP001139311">
    <property type="component" value="Unassembled WGS sequence"/>
</dbReference>
<name>A0A9X1IBU3_9PROT</name>
<sequence>MPPEGAGPAARLPSGEPARGEAAWTPPGAGFYRMAGLDAAGVAARAEVRVR</sequence>
<dbReference type="RefSeq" id="WP_226604727.1">
    <property type="nucleotide sequence ID" value="NZ_JAJAQI010000004.1"/>
</dbReference>
<feature type="region of interest" description="Disordered" evidence="1">
    <location>
        <begin position="1"/>
        <end position="25"/>
    </location>
</feature>
<dbReference type="EMBL" id="JAJAQI010000004">
    <property type="protein sequence ID" value="MCB4820863.1"/>
    <property type="molecule type" value="Genomic_DNA"/>
</dbReference>
<proteinExistence type="predicted"/>
<organism evidence="2 3">
    <name type="scientific">Roseicella aerolata</name>
    <dbReference type="NCBI Taxonomy" id="2883479"/>
    <lineage>
        <taxon>Bacteria</taxon>
        <taxon>Pseudomonadati</taxon>
        <taxon>Pseudomonadota</taxon>
        <taxon>Alphaproteobacteria</taxon>
        <taxon>Acetobacterales</taxon>
        <taxon>Roseomonadaceae</taxon>
        <taxon>Roseicella</taxon>
    </lineage>
</organism>
<reference evidence="2" key="1">
    <citation type="submission" date="2021-10" db="EMBL/GenBank/DDBJ databases">
        <title>Roseicella aerolatum sp. nov., isolated from aerosols of e-waste dismantling site.</title>
        <authorList>
            <person name="Qin T."/>
        </authorList>
    </citation>
    <scope>NUCLEOTIDE SEQUENCE</scope>
    <source>
        <strain evidence="2">GB24</strain>
    </source>
</reference>
<accession>A0A9X1IBU3</accession>
<keyword evidence="3" id="KW-1185">Reference proteome</keyword>
<comment type="caution">
    <text evidence="2">The sequence shown here is derived from an EMBL/GenBank/DDBJ whole genome shotgun (WGS) entry which is preliminary data.</text>
</comment>
<evidence type="ECO:0000256" key="1">
    <source>
        <dbReference type="SAM" id="MobiDB-lite"/>
    </source>
</evidence>
<evidence type="ECO:0000313" key="2">
    <source>
        <dbReference type="EMBL" id="MCB4820863.1"/>
    </source>
</evidence>
<protein>
    <submittedName>
        <fullName evidence="2">Uncharacterized protein</fullName>
    </submittedName>
</protein>
<gene>
    <name evidence="2" type="ORF">LHA35_03855</name>
</gene>
<dbReference type="AlphaFoldDB" id="A0A9X1IBU3"/>
<evidence type="ECO:0000313" key="3">
    <source>
        <dbReference type="Proteomes" id="UP001139311"/>
    </source>
</evidence>